<feature type="non-terminal residue" evidence="2">
    <location>
        <position position="39"/>
    </location>
</feature>
<dbReference type="Gene3D" id="2.40.50.140">
    <property type="entry name" value="Nucleic acid-binding proteins"/>
    <property type="match status" value="1"/>
</dbReference>
<dbReference type="InterPro" id="IPR012340">
    <property type="entry name" value="NA-bd_OB-fold"/>
</dbReference>
<comment type="caution">
    <text evidence="2">The sequence shown here is derived from an EMBL/GenBank/DDBJ whole genome shotgun (WGS) entry which is preliminary data.</text>
</comment>
<keyword evidence="1" id="KW-0238">DNA-binding</keyword>
<dbReference type="RefSeq" id="WP_202784097.1">
    <property type="nucleotide sequence ID" value="NZ_CAHJWF010000106.1"/>
</dbReference>
<dbReference type="SUPFAM" id="SSF50249">
    <property type="entry name" value="Nucleic acid-binding proteins"/>
    <property type="match status" value="1"/>
</dbReference>
<sequence>MLNINKVMVAGHVGSVEIRYTGGGDAVLNLSIATNRRWI</sequence>
<protein>
    <recommendedName>
        <fullName evidence="4">Single-stranded DNA-binding protein</fullName>
    </recommendedName>
</protein>
<evidence type="ECO:0000256" key="1">
    <source>
        <dbReference type="ARBA" id="ARBA00023125"/>
    </source>
</evidence>
<dbReference type="Proteomes" id="UP000626656">
    <property type="component" value="Unassembled WGS sequence"/>
</dbReference>
<gene>
    <name evidence="2" type="ORF">AZO1586I_402</name>
</gene>
<reference evidence="2 3" key="1">
    <citation type="submission" date="2020-05" db="EMBL/GenBank/DDBJ databases">
        <authorList>
            <person name="Petersen J."/>
            <person name="Sayavedra L."/>
        </authorList>
    </citation>
    <scope>NUCLEOTIDE SEQUENCE [LARGE SCALE GENOMIC DNA]</scope>
    <source>
        <strain evidence="2">B azoricus SOX ET2 1586I</strain>
    </source>
</reference>
<name>A0ABM8M6U9_9GAMM</name>
<keyword evidence="3" id="KW-1185">Reference proteome</keyword>
<evidence type="ECO:0000313" key="2">
    <source>
        <dbReference type="EMBL" id="CAB5498867.1"/>
    </source>
</evidence>
<dbReference type="InterPro" id="IPR000424">
    <property type="entry name" value="Primosome_PriB/ssb"/>
</dbReference>
<accession>A0ABM8M6U9</accession>
<evidence type="ECO:0000313" key="3">
    <source>
        <dbReference type="Proteomes" id="UP000626656"/>
    </source>
</evidence>
<evidence type="ECO:0008006" key="4">
    <source>
        <dbReference type="Google" id="ProtNLM"/>
    </source>
</evidence>
<proteinExistence type="predicted"/>
<dbReference type="EMBL" id="CAHJWF010000106">
    <property type="protein sequence ID" value="CAB5498867.1"/>
    <property type="molecule type" value="Genomic_DNA"/>
</dbReference>
<organism evidence="2 3">
    <name type="scientific">Bathymodiolus thermophilus thioautotrophic gill symbiont</name>
    <dbReference type="NCBI Taxonomy" id="2360"/>
    <lineage>
        <taxon>Bacteria</taxon>
        <taxon>Pseudomonadati</taxon>
        <taxon>Pseudomonadota</taxon>
        <taxon>Gammaproteobacteria</taxon>
        <taxon>sulfur-oxidizing symbionts</taxon>
    </lineage>
</organism>
<dbReference type="Pfam" id="PF00436">
    <property type="entry name" value="SSB"/>
    <property type="match status" value="1"/>
</dbReference>